<dbReference type="EMBL" id="CP009933">
    <property type="protein sequence ID" value="AKA67224.1"/>
    <property type="molecule type" value="Genomic_DNA"/>
</dbReference>
<evidence type="ECO:0000256" key="2">
    <source>
        <dbReference type="PROSITE-ProRule" id="PRU00335"/>
    </source>
</evidence>
<keyword evidence="5" id="KW-1185">Reference proteome</keyword>
<dbReference type="SUPFAM" id="SSF46689">
    <property type="entry name" value="Homeodomain-like"/>
    <property type="match status" value="1"/>
</dbReference>
<accession>A0A0E3JWG9</accession>
<dbReference type="InterPro" id="IPR050624">
    <property type="entry name" value="HTH-type_Tx_Regulator"/>
</dbReference>
<keyword evidence="1 2" id="KW-0238">DNA-binding</keyword>
<name>A0A0E3JWG9_CLOSL</name>
<evidence type="ECO:0000256" key="1">
    <source>
        <dbReference type="ARBA" id="ARBA00023125"/>
    </source>
</evidence>
<dbReference type="InterPro" id="IPR001647">
    <property type="entry name" value="HTH_TetR"/>
</dbReference>
<feature type="domain" description="HTH tetR-type" evidence="3">
    <location>
        <begin position="11"/>
        <end position="71"/>
    </location>
</feature>
<protein>
    <submittedName>
        <fullName evidence="4">Transcriptional regulator, TetR family</fullName>
    </submittedName>
</protein>
<dbReference type="RefSeq" id="WP_029162174.1">
    <property type="nucleotide sequence ID" value="NZ_CP009933.1"/>
</dbReference>
<sequence>MKKETQNITALRSKTWITEALLTIMKEKEFNKITITEIIKKADLTRQTFYRNFNTKEEVLHEYVKKLYKDCFDEIEQMPQKNMYKILVTYFHYWHKNKDFLLLVKKSKVNHKVMDFYYPYMGKYFDQAIIKLYANSDLEISYMKHFLLGGLVQVKAHWLENNFTENPAQLAELVLKLINPLVYDVKEL</sequence>
<gene>
    <name evidence="4" type="ORF">CSCA_0099</name>
</gene>
<dbReference type="STRING" id="1548.CSCA_0099"/>
<dbReference type="InterPro" id="IPR039532">
    <property type="entry name" value="TetR_C_Firmicutes"/>
</dbReference>
<dbReference type="Proteomes" id="UP000033115">
    <property type="component" value="Chromosome"/>
</dbReference>
<evidence type="ECO:0000313" key="4">
    <source>
        <dbReference type="EMBL" id="AKA67224.1"/>
    </source>
</evidence>
<evidence type="ECO:0000259" key="3">
    <source>
        <dbReference type="PROSITE" id="PS50977"/>
    </source>
</evidence>
<reference evidence="4 5" key="1">
    <citation type="journal article" date="2015" name="J. Biotechnol.">
        <title>Complete genome sequence of a malodorant-producing acetogen, Clostridium scatologenes ATCC 25775(T).</title>
        <authorList>
            <person name="Zhu Z."/>
            <person name="Guo T."/>
            <person name="Zheng H."/>
            <person name="Song T."/>
            <person name="Ouyang P."/>
            <person name="Xie J."/>
        </authorList>
    </citation>
    <scope>NUCLEOTIDE SEQUENCE [LARGE SCALE GENOMIC DNA]</scope>
    <source>
        <strain evidence="4 5">ATCC 25775</strain>
    </source>
</reference>
<evidence type="ECO:0000313" key="5">
    <source>
        <dbReference type="Proteomes" id="UP000033115"/>
    </source>
</evidence>
<dbReference type="KEGG" id="csq:CSCA_0099"/>
<dbReference type="PANTHER" id="PTHR43479:SF11">
    <property type="entry name" value="ACREF_ENVCD OPERON REPRESSOR-RELATED"/>
    <property type="match status" value="1"/>
</dbReference>
<dbReference type="PANTHER" id="PTHR43479">
    <property type="entry name" value="ACREF/ENVCD OPERON REPRESSOR-RELATED"/>
    <property type="match status" value="1"/>
</dbReference>
<dbReference type="PROSITE" id="PS50977">
    <property type="entry name" value="HTH_TETR_2"/>
    <property type="match status" value="1"/>
</dbReference>
<feature type="DNA-binding region" description="H-T-H motif" evidence="2">
    <location>
        <begin position="34"/>
        <end position="53"/>
    </location>
</feature>
<dbReference type="GO" id="GO:0003677">
    <property type="term" value="F:DNA binding"/>
    <property type="evidence" value="ECO:0007669"/>
    <property type="project" value="UniProtKB-UniRule"/>
</dbReference>
<proteinExistence type="predicted"/>
<dbReference type="InterPro" id="IPR009057">
    <property type="entry name" value="Homeodomain-like_sf"/>
</dbReference>
<dbReference type="Pfam" id="PF00440">
    <property type="entry name" value="TetR_N"/>
    <property type="match status" value="1"/>
</dbReference>
<dbReference type="Pfam" id="PF14278">
    <property type="entry name" value="TetR_C_8"/>
    <property type="match status" value="1"/>
</dbReference>
<dbReference type="AlphaFoldDB" id="A0A0E3JWG9"/>
<dbReference type="HOGENOM" id="CLU_087539_6_0_9"/>
<organism evidence="4 5">
    <name type="scientific">Clostridium scatologenes</name>
    <dbReference type="NCBI Taxonomy" id="1548"/>
    <lineage>
        <taxon>Bacteria</taxon>
        <taxon>Bacillati</taxon>
        <taxon>Bacillota</taxon>
        <taxon>Clostridia</taxon>
        <taxon>Eubacteriales</taxon>
        <taxon>Clostridiaceae</taxon>
        <taxon>Clostridium</taxon>
    </lineage>
</organism>
<dbReference type="Gene3D" id="1.10.357.10">
    <property type="entry name" value="Tetracycline Repressor, domain 2"/>
    <property type="match status" value="1"/>
</dbReference>